<evidence type="ECO:0000256" key="4">
    <source>
        <dbReference type="ARBA" id="ARBA00022692"/>
    </source>
</evidence>
<evidence type="ECO:0000256" key="5">
    <source>
        <dbReference type="ARBA" id="ARBA00022989"/>
    </source>
</evidence>
<accession>A0A9Q1QNU6</accession>
<dbReference type="PANTHER" id="PTHR45651">
    <property type="entry name" value="CYCLIC NUCLEOTIDE-GATED ION CHANNEL 15-RELATED-RELATED"/>
    <property type="match status" value="1"/>
</dbReference>
<evidence type="ECO:0000313" key="14">
    <source>
        <dbReference type="Proteomes" id="UP001153076"/>
    </source>
</evidence>
<dbReference type="Gene3D" id="1.10.287.70">
    <property type="match status" value="1"/>
</dbReference>
<dbReference type="Pfam" id="PF00520">
    <property type="entry name" value="Ion_trans"/>
    <property type="match status" value="1"/>
</dbReference>
<feature type="compositionally biased region" description="Acidic residues" evidence="10">
    <location>
        <begin position="50"/>
        <end position="65"/>
    </location>
</feature>
<evidence type="ECO:0000256" key="7">
    <source>
        <dbReference type="ARBA" id="ARBA00023136"/>
    </source>
</evidence>
<keyword evidence="5 11" id="KW-1133">Transmembrane helix</keyword>
<feature type="region of interest" description="Disordered" evidence="10">
    <location>
        <begin position="1"/>
        <end position="24"/>
    </location>
</feature>
<keyword evidence="9" id="KW-0407">Ion channel</keyword>
<dbReference type="EMBL" id="JAKOGI010000031">
    <property type="protein sequence ID" value="KAJ8448306.1"/>
    <property type="molecule type" value="Genomic_DNA"/>
</dbReference>
<gene>
    <name evidence="13" type="ORF">Cgig2_025230</name>
</gene>
<dbReference type="InterPro" id="IPR000595">
    <property type="entry name" value="cNMP-bd_dom"/>
</dbReference>
<keyword evidence="7 11" id="KW-0472">Membrane</keyword>
<evidence type="ECO:0000256" key="10">
    <source>
        <dbReference type="SAM" id="MobiDB-lite"/>
    </source>
</evidence>
<feature type="transmembrane region" description="Helical" evidence="11">
    <location>
        <begin position="286"/>
        <end position="307"/>
    </location>
</feature>
<sequence>MAKEMKEEEEPTAKNEEEGAGRESGFVKFLSYSSSIMAVDHHFKKPASCPEDDVEEAITETSDQEDDHHHKPNKGLKHLFRKMKKDATSIPFARAELSHVLSEDVKLMEKQILDPRGPIADQWRKLFLGACLVSLFVDPLFFYAPSIKDGICVEESTSFKLVLTILRSLVDAFYMVHIYVRFRTAYVAPSSRIFGTGELVTDPKMISARYLARDFWFDFVASLPFPQVLIWIAFPTLGRAEFMKTKHAVRLIIILQFLLRLYLIIPLSSRIIQATGKIMEKAWAGAAFNLGLFMLASHVVGSCWYLLSIEREEDCWTEICRRQSRHCQYWFPDCNSPIDTRERAQFNSTSMSIFCDPHAGFYEFGIYAEALGYGITNSQFLNKFFYSFWWGMRQLSTKLHAIVFPSMKCVECNFSVDLRSSLGQGLQVSTYVGEIGFAMVIGILGVVLFALLIGNMQMYLQSTSKRIEGWRIMRGDAEEWMRHRQLPDELKQRVRRYHHYRWVTTGGFDEEEILDGLPPDLRRQIKRSLYSDLVRRVPLFDEMDDQMLDAICGRLRNALYIQGSCLLSEGAPVNEMVFIIRGRLDSFTTNGGRDGFFNTCCIGPGDFCGEELLTWAMVPHPNAVLPSSTRTVKCISEVEALTLTAEALKFVASQFRRQHWKNLRPTFRASSQQWRTRAACFIQASWSSYKRRRSSAEFKDDKRGKVLEPVPERRARSLQIERSTKSGWLGLDLGHQVSPKQRHVPMNFPLDEDDLCVD</sequence>
<evidence type="ECO:0000256" key="8">
    <source>
        <dbReference type="ARBA" id="ARBA00023286"/>
    </source>
</evidence>
<dbReference type="PROSITE" id="PS50042">
    <property type="entry name" value="CNMP_BINDING_3"/>
    <property type="match status" value="1"/>
</dbReference>
<dbReference type="InterPro" id="IPR005821">
    <property type="entry name" value="Ion_trans_dom"/>
</dbReference>
<feature type="transmembrane region" description="Helical" evidence="11">
    <location>
        <begin position="435"/>
        <end position="456"/>
    </location>
</feature>
<dbReference type="CDD" id="cd00038">
    <property type="entry name" value="CAP_ED"/>
    <property type="match status" value="1"/>
</dbReference>
<feature type="region of interest" description="Disordered" evidence="10">
    <location>
        <begin position="47"/>
        <end position="72"/>
    </location>
</feature>
<dbReference type="SUPFAM" id="SSF51206">
    <property type="entry name" value="cAMP-binding domain-like"/>
    <property type="match status" value="1"/>
</dbReference>
<dbReference type="InterPro" id="IPR018490">
    <property type="entry name" value="cNMP-bd_dom_sf"/>
</dbReference>
<evidence type="ECO:0000256" key="3">
    <source>
        <dbReference type="ARBA" id="ARBA00022448"/>
    </source>
</evidence>
<evidence type="ECO:0000256" key="9">
    <source>
        <dbReference type="ARBA" id="ARBA00023303"/>
    </source>
</evidence>
<dbReference type="Gene3D" id="2.60.120.10">
    <property type="entry name" value="Jelly Rolls"/>
    <property type="match status" value="1"/>
</dbReference>
<reference evidence="13" key="1">
    <citation type="submission" date="2022-04" db="EMBL/GenBank/DDBJ databases">
        <title>Carnegiea gigantea Genome sequencing and assembly v2.</title>
        <authorList>
            <person name="Copetti D."/>
            <person name="Sanderson M.J."/>
            <person name="Burquez A."/>
            <person name="Wojciechowski M.F."/>
        </authorList>
    </citation>
    <scope>NUCLEOTIDE SEQUENCE</scope>
    <source>
        <strain evidence="13">SGP5-SGP5p</strain>
        <tissue evidence="13">Aerial part</tissue>
    </source>
</reference>
<protein>
    <recommendedName>
        <fullName evidence="12">Cyclic nucleotide-binding domain-containing protein</fullName>
    </recommendedName>
</protein>
<evidence type="ECO:0000256" key="2">
    <source>
        <dbReference type="ARBA" id="ARBA00010486"/>
    </source>
</evidence>
<keyword evidence="6" id="KW-0406">Ion transport</keyword>
<keyword evidence="3" id="KW-0813">Transport</keyword>
<dbReference type="GO" id="GO:0012505">
    <property type="term" value="C:endomembrane system"/>
    <property type="evidence" value="ECO:0007669"/>
    <property type="project" value="UniProtKB-SubCell"/>
</dbReference>
<evidence type="ECO:0000313" key="13">
    <source>
        <dbReference type="EMBL" id="KAJ8448306.1"/>
    </source>
</evidence>
<keyword evidence="8" id="KW-1071">Ligand-gated ion channel</keyword>
<feature type="compositionally biased region" description="Basic and acidic residues" evidence="10">
    <location>
        <begin position="1"/>
        <end position="21"/>
    </location>
</feature>
<dbReference type="Gene3D" id="1.10.287.630">
    <property type="entry name" value="Helix hairpin bin"/>
    <property type="match status" value="1"/>
</dbReference>
<comment type="similarity">
    <text evidence="2">Belongs to the cyclic nucleotide-gated cation channel (TC 1.A.1.5) family.</text>
</comment>
<comment type="subcellular location">
    <subcellularLocation>
        <location evidence="1">Endomembrane system</location>
        <topology evidence="1">Multi-pass membrane protein</topology>
    </subcellularLocation>
</comment>
<dbReference type="SUPFAM" id="SSF81324">
    <property type="entry name" value="Voltage-gated potassium channels"/>
    <property type="match status" value="1"/>
</dbReference>
<evidence type="ECO:0000256" key="1">
    <source>
        <dbReference type="ARBA" id="ARBA00004127"/>
    </source>
</evidence>
<feature type="transmembrane region" description="Helical" evidence="11">
    <location>
        <begin position="247"/>
        <end position="265"/>
    </location>
</feature>
<feature type="transmembrane region" description="Helical" evidence="11">
    <location>
        <begin position="215"/>
        <end position="235"/>
    </location>
</feature>
<dbReference type="OrthoDB" id="421226at2759"/>
<name>A0A9Q1QNU6_9CARY</name>
<dbReference type="Proteomes" id="UP001153076">
    <property type="component" value="Unassembled WGS sequence"/>
</dbReference>
<organism evidence="13 14">
    <name type="scientific">Carnegiea gigantea</name>
    <dbReference type="NCBI Taxonomy" id="171969"/>
    <lineage>
        <taxon>Eukaryota</taxon>
        <taxon>Viridiplantae</taxon>
        <taxon>Streptophyta</taxon>
        <taxon>Embryophyta</taxon>
        <taxon>Tracheophyta</taxon>
        <taxon>Spermatophyta</taxon>
        <taxon>Magnoliopsida</taxon>
        <taxon>eudicotyledons</taxon>
        <taxon>Gunneridae</taxon>
        <taxon>Pentapetalae</taxon>
        <taxon>Caryophyllales</taxon>
        <taxon>Cactineae</taxon>
        <taxon>Cactaceae</taxon>
        <taxon>Cactoideae</taxon>
        <taxon>Echinocereeae</taxon>
        <taxon>Carnegiea</taxon>
    </lineage>
</organism>
<keyword evidence="4 11" id="KW-0812">Transmembrane</keyword>
<dbReference type="GO" id="GO:0016020">
    <property type="term" value="C:membrane"/>
    <property type="evidence" value="ECO:0007669"/>
    <property type="project" value="InterPro"/>
</dbReference>
<comment type="caution">
    <text evidence="13">The sequence shown here is derived from an EMBL/GenBank/DDBJ whole genome shotgun (WGS) entry which is preliminary data.</text>
</comment>
<proteinExistence type="inferred from homology"/>
<feature type="domain" description="Cyclic nucleotide-binding" evidence="12">
    <location>
        <begin position="539"/>
        <end position="624"/>
    </location>
</feature>
<keyword evidence="14" id="KW-1185">Reference proteome</keyword>
<dbReference type="PANTHER" id="PTHR45651:SF16">
    <property type="entry name" value="PROTEIN CNGC15A"/>
    <property type="match status" value="1"/>
</dbReference>
<evidence type="ECO:0000256" key="11">
    <source>
        <dbReference type="SAM" id="Phobius"/>
    </source>
</evidence>
<dbReference type="InterPro" id="IPR014710">
    <property type="entry name" value="RmlC-like_jellyroll"/>
</dbReference>
<dbReference type="AlphaFoldDB" id="A0A9Q1QNU6"/>
<dbReference type="SMART" id="SM00100">
    <property type="entry name" value="cNMP"/>
    <property type="match status" value="1"/>
</dbReference>
<dbReference type="GO" id="GO:0005216">
    <property type="term" value="F:monoatomic ion channel activity"/>
    <property type="evidence" value="ECO:0007669"/>
    <property type="project" value="InterPro"/>
</dbReference>
<evidence type="ECO:0000256" key="6">
    <source>
        <dbReference type="ARBA" id="ARBA00023065"/>
    </source>
</evidence>
<dbReference type="FunFam" id="2.60.120.10:FF:000024">
    <property type="entry name" value="Cyclic nucleotide-gated ion channel 1"/>
    <property type="match status" value="1"/>
</dbReference>
<evidence type="ECO:0000259" key="12">
    <source>
        <dbReference type="PROSITE" id="PS50042"/>
    </source>
</evidence>